<dbReference type="Proteomes" id="UP000285324">
    <property type="component" value="Unassembled WGS sequence"/>
</dbReference>
<feature type="transmembrane region" description="Helical" evidence="1">
    <location>
        <begin position="441"/>
        <end position="463"/>
    </location>
</feature>
<comment type="caution">
    <text evidence="2">The sequence shown here is derived from an EMBL/GenBank/DDBJ whole genome shotgun (WGS) entry which is preliminary data.</text>
</comment>
<dbReference type="AlphaFoldDB" id="A0A424WJK8"/>
<dbReference type="RefSeq" id="WP_118931464.1">
    <property type="nucleotide sequence ID" value="NZ_CP061008.1"/>
</dbReference>
<organism evidence="2 3">
    <name type="scientific">Alcaligenes xylosoxydans xylosoxydans</name>
    <name type="common">Achromobacter xylosoxidans</name>
    <dbReference type="NCBI Taxonomy" id="85698"/>
    <lineage>
        <taxon>Bacteria</taxon>
        <taxon>Pseudomonadati</taxon>
        <taxon>Pseudomonadota</taxon>
        <taxon>Betaproteobacteria</taxon>
        <taxon>Burkholderiales</taxon>
        <taxon>Alcaligenaceae</taxon>
        <taxon>Achromobacter</taxon>
    </lineage>
</organism>
<accession>A0A424WJK8</accession>
<name>A0A424WJK8_ALCXX</name>
<proteinExistence type="predicted"/>
<gene>
    <name evidence="2" type="ORF">DY367_01590</name>
</gene>
<keyword evidence="1" id="KW-1133">Transmembrane helix</keyword>
<dbReference type="OrthoDB" id="8641573at2"/>
<protein>
    <submittedName>
        <fullName evidence="2">Uncharacterized protein</fullName>
    </submittedName>
</protein>
<feature type="transmembrane region" description="Helical" evidence="1">
    <location>
        <begin position="475"/>
        <end position="496"/>
    </location>
</feature>
<sequence>MSEVSIEALRRNLAAKIKQATQTPSPPPTRWQRLRQRFLTRDPKARGLRVLTVVTLLYLYIEFSFSAWLLDVMSENASNRVDTAEAWGRLISGFAVALLVWPVIFARTRRWRVTVPLLIVVSLAIITAVYQGERKLIDALVDSSTAESRAAAVTGALLRQGLATGTVSASMLDGLWADENAQSVAGKAFVGVVSYMAAQSDAARRQTMAIAPEVVRAVIEQNVGGRDAEYQRFVDSQEDIRGRHKYFYERGIQNHQKELAQIPARAERDWERYLDRLDAKNRKWGRARLRDRSGELVPGFVAPRVRDEVRKMGLDVPDSWRTGDKAYFVRLAQQKYRKQMNEALQRELEGMPPNLGLEAFAAHPVVQKKWRAGLGYPDKVARLTLAVISADEFNKRYYQPVLAGRTMDRLQDYRSQARDYGAGGKREAEGRKAYEAMIAPVFALTLSLLGALVHIGKTGLLLAQLASGWRFRSPLLKAGALLAAVLLVCLLARAAISTPLTSHPTYQAWTQAGGGQPVLTAVLDTMIKMQSLAYPVFDVARQGLEFVAGKTSR</sequence>
<reference evidence="2 3" key="1">
    <citation type="submission" date="2018-08" db="EMBL/GenBank/DDBJ databases">
        <title>Achromobacter xylosoxidans Genome sequencing and assembly.</title>
        <authorList>
            <person name="Wang R."/>
            <person name="Rensing C."/>
            <person name="Li Y."/>
        </authorList>
    </citation>
    <scope>NUCLEOTIDE SEQUENCE [LARGE SCALE GENOMIC DNA]</scope>
    <source>
        <strain evidence="2 3">GD003A</strain>
    </source>
</reference>
<evidence type="ECO:0000256" key="1">
    <source>
        <dbReference type="SAM" id="Phobius"/>
    </source>
</evidence>
<dbReference type="EMBL" id="QVXO01000002">
    <property type="protein sequence ID" value="RPJ93474.1"/>
    <property type="molecule type" value="Genomic_DNA"/>
</dbReference>
<keyword evidence="1" id="KW-0812">Transmembrane</keyword>
<feature type="transmembrane region" description="Helical" evidence="1">
    <location>
        <begin position="47"/>
        <end position="70"/>
    </location>
</feature>
<evidence type="ECO:0000313" key="3">
    <source>
        <dbReference type="Proteomes" id="UP000285324"/>
    </source>
</evidence>
<feature type="transmembrane region" description="Helical" evidence="1">
    <location>
        <begin position="113"/>
        <end position="130"/>
    </location>
</feature>
<feature type="transmembrane region" description="Helical" evidence="1">
    <location>
        <begin position="90"/>
        <end position="106"/>
    </location>
</feature>
<evidence type="ECO:0000313" key="2">
    <source>
        <dbReference type="EMBL" id="RPJ93474.1"/>
    </source>
</evidence>
<keyword evidence="1" id="KW-0472">Membrane</keyword>